<gene>
    <name evidence="2" type="ORF">IP93_00861</name>
</gene>
<proteinExistence type="predicted"/>
<dbReference type="Proteomes" id="UP000316471">
    <property type="component" value="Unassembled WGS sequence"/>
</dbReference>
<accession>A0A562LY20</accession>
<keyword evidence="1" id="KW-0472">Membrane</keyword>
<sequence>MSQRVARKFGMTRVISLALLLLGSTAVAYSVYQVAAGHSAFSWVWAMALLPAAYGAFLFGAYAVQGAPTR</sequence>
<keyword evidence="3" id="KW-1185">Reference proteome</keyword>
<evidence type="ECO:0000256" key="1">
    <source>
        <dbReference type="SAM" id="Phobius"/>
    </source>
</evidence>
<keyword evidence="1" id="KW-0812">Transmembrane</keyword>
<organism evidence="2 3">
    <name type="scientific">Aerolutibacter ruishenii</name>
    <dbReference type="NCBI Taxonomy" id="686800"/>
    <lineage>
        <taxon>Bacteria</taxon>
        <taxon>Pseudomonadati</taxon>
        <taxon>Pseudomonadota</taxon>
        <taxon>Gammaproteobacteria</taxon>
        <taxon>Lysobacterales</taxon>
        <taxon>Lysobacteraceae</taxon>
        <taxon>Aerolutibacter</taxon>
    </lineage>
</organism>
<feature type="transmembrane region" description="Helical" evidence="1">
    <location>
        <begin position="40"/>
        <end position="64"/>
    </location>
</feature>
<comment type="caution">
    <text evidence="2">The sequence shown here is derived from an EMBL/GenBank/DDBJ whole genome shotgun (WGS) entry which is preliminary data.</text>
</comment>
<dbReference type="EMBL" id="VLKP01000003">
    <property type="protein sequence ID" value="TWI12520.1"/>
    <property type="molecule type" value="Genomic_DNA"/>
</dbReference>
<keyword evidence="1" id="KW-1133">Transmembrane helix</keyword>
<reference evidence="2 3" key="1">
    <citation type="journal article" date="2015" name="Stand. Genomic Sci.">
        <title>Genomic Encyclopedia of Bacterial and Archaeal Type Strains, Phase III: the genomes of soil and plant-associated and newly described type strains.</title>
        <authorList>
            <person name="Whitman W.B."/>
            <person name="Woyke T."/>
            <person name="Klenk H.P."/>
            <person name="Zhou Y."/>
            <person name="Lilburn T.G."/>
            <person name="Beck B.J."/>
            <person name="De Vos P."/>
            <person name="Vandamme P."/>
            <person name="Eisen J.A."/>
            <person name="Garrity G."/>
            <person name="Hugenholtz P."/>
            <person name="Kyrpides N.C."/>
        </authorList>
    </citation>
    <scope>NUCLEOTIDE SEQUENCE [LARGE SCALE GENOMIC DNA]</scope>
    <source>
        <strain evidence="2 3">CGMCC 1.10136</strain>
    </source>
</reference>
<evidence type="ECO:0000313" key="3">
    <source>
        <dbReference type="Proteomes" id="UP000316471"/>
    </source>
</evidence>
<evidence type="ECO:0000313" key="2">
    <source>
        <dbReference type="EMBL" id="TWI12520.1"/>
    </source>
</evidence>
<name>A0A562LY20_9GAMM</name>
<protein>
    <submittedName>
        <fullName evidence="2">Uncharacterized protein</fullName>
    </submittedName>
</protein>
<dbReference type="AlphaFoldDB" id="A0A562LY20"/>